<keyword evidence="3 5" id="KW-0371">Homeobox</keyword>
<keyword evidence="8" id="KW-1185">Reference proteome</keyword>
<comment type="subcellular location">
    <subcellularLocation>
        <location evidence="1 5">Nucleus</location>
    </subcellularLocation>
</comment>
<evidence type="ECO:0000256" key="1">
    <source>
        <dbReference type="ARBA" id="ARBA00004123"/>
    </source>
</evidence>
<evidence type="ECO:0000256" key="6">
    <source>
        <dbReference type="SAM" id="MobiDB-lite"/>
    </source>
</evidence>
<dbReference type="Proteomes" id="UP000887563">
    <property type="component" value="Unplaced"/>
</dbReference>
<keyword evidence="2 5" id="KW-0238">DNA-binding</keyword>
<dbReference type="PANTHER" id="PTHR24208">
    <property type="entry name" value="LIM/HOMEOBOX PROTEIN LHX"/>
    <property type="match status" value="1"/>
</dbReference>
<dbReference type="GO" id="GO:0030182">
    <property type="term" value="P:neuron differentiation"/>
    <property type="evidence" value="ECO:0007669"/>
    <property type="project" value="TreeGrafter"/>
</dbReference>
<dbReference type="Pfam" id="PF00046">
    <property type="entry name" value="Homeodomain"/>
    <property type="match status" value="1"/>
</dbReference>
<evidence type="ECO:0000256" key="3">
    <source>
        <dbReference type="ARBA" id="ARBA00023155"/>
    </source>
</evidence>
<dbReference type="SUPFAM" id="SSF46689">
    <property type="entry name" value="Homeodomain-like"/>
    <property type="match status" value="1"/>
</dbReference>
<dbReference type="InterPro" id="IPR001356">
    <property type="entry name" value="HD"/>
</dbReference>
<dbReference type="WBParaSite" id="Minc3s09886g43620">
    <property type="protein sequence ID" value="Minc3s09886g43620"/>
    <property type="gene ID" value="Minc3s09886g43620"/>
</dbReference>
<evidence type="ECO:0000313" key="8">
    <source>
        <dbReference type="Proteomes" id="UP000887563"/>
    </source>
</evidence>
<dbReference type="PANTHER" id="PTHR24208:SF168">
    <property type="entry name" value="PROTEIN APTEROUS"/>
    <property type="match status" value="1"/>
</dbReference>
<evidence type="ECO:0000256" key="5">
    <source>
        <dbReference type="RuleBase" id="RU000682"/>
    </source>
</evidence>
<feature type="region of interest" description="Disordered" evidence="6">
    <location>
        <begin position="25"/>
        <end position="70"/>
    </location>
</feature>
<proteinExistence type="predicted"/>
<feature type="domain" description="Homeobox" evidence="7">
    <location>
        <begin position="70"/>
        <end position="125"/>
    </location>
</feature>
<keyword evidence="4 5" id="KW-0539">Nucleus</keyword>
<dbReference type="SMART" id="SM00389">
    <property type="entry name" value="HOX"/>
    <property type="match status" value="1"/>
</dbReference>
<sequence length="126" mass="13971">MATNTSSNEFIVDYDNNYDATTNTFTSSVAGSTTPNSRGGAQSEDINFGNSNLSDSGDPLSSSNNSAQKLKRMRTSFKHTQLRTMKAYFFINHNPDSKDLKILSNKTGLSKRVLQAKLFLIFKIVF</sequence>
<feature type="compositionally biased region" description="Polar residues" evidence="6">
    <location>
        <begin position="25"/>
        <end position="68"/>
    </location>
</feature>
<dbReference type="GO" id="GO:0000977">
    <property type="term" value="F:RNA polymerase II transcription regulatory region sequence-specific DNA binding"/>
    <property type="evidence" value="ECO:0007669"/>
    <property type="project" value="TreeGrafter"/>
</dbReference>
<evidence type="ECO:0000256" key="4">
    <source>
        <dbReference type="ARBA" id="ARBA00023242"/>
    </source>
</evidence>
<dbReference type="Gene3D" id="1.10.10.60">
    <property type="entry name" value="Homeodomain-like"/>
    <property type="match status" value="1"/>
</dbReference>
<accession>A0A914NSF1</accession>
<dbReference type="InterPro" id="IPR050453">
    <property type="entry name" value="LIM_Homeobox_TF"/>
</dbReference>
<reference evidence="9" key="1">
    <citation type="submission" date="2022-11" db="UniProtKB">
        <authorList>
            <consortium name="WormBaseParasite"/>
        </authorList>
    </citation>
    <scope>IDENTIFICATION</scope>
</reference>
<evidence type="ECO:0000313" key="9">
    <source>
        <dbReference type="WBParaSite" id="Minc3s09886g43620"/>
    </source>
</evidence>
<dbReference type="GO" id="GO:0005634">
    <property type="term" value="C:nucleus"/>
    <property type="evidence" value="ECO:0007669"/>
    <property type="project" value="UniProtKB-SubCell"/>
</dbReference>
<dbReference type="InterPro" id="IPR009057">
    <property type="entry name" value="Homeodomain-like_sf"/>
</dbReference>
<dbReference type="AlphaFoldDB" id="A0A914NSF1"/>
<name>A0A914NSF1_MELIC</name>
<evidence type="ECO:0000256" key="2">
    <source>
        <dbReference type="ARBA" id="ARBA00023125"/>
    </source>
</evidence>
<organism evidence="8 9">
    <name type="scientific">Meloidogyne incognita</name>
    <name type="common">Southern root-knot nematode worm</name>
    <name type="synonym">Oxyuris incognita</name>
    <dbReference type="NCBI Taxonomy" id="6306"/>
    <lineage>
        <taxon>Eukaryota</taxon>
        <taxon>Metazoa</taxon>
        <taxon>Ecdysozoa</taxon>
        <taxon>Nematoda</taxon>
        <taxon>Chromadorea</taxon>
        <taxon>Rhabditida</taxon>
        <taxon>Tylenchina</taxon>
        <taxon>Tylenchomorpha</taxon>
        <taxon>Tylenchoidea</taxon>
        <taxon>Meloidogynidae</taxon>
        <taxon>Meloidogyninae</taxon>
        <taxon>Meloidogyne</taxon>
        <taxon>Meloidogyne incognita group</taxon>
    </lineage>
</organism>
<dbReference type="GO" id="GO:0000981">
    <property type="term" value="F:DNA-binding transcription factor activity, RNA polymerase II-specific"/>
    <property type="evidence" value="ECO:0007669"/>
    <property type="project" value="TreeGrafter"/>
</dbReference>
<protein>
    <submittedName>
        <fullName evidence="9">Homeobox domain-containing protein</fullName>
    </submittedName>
</protein>
<evidence type="ECO:0000259" key="7">
    <source>
        <dbReference type="SMART" id="SM00389"/>
    </source>
</evidence>